<reference evidence="2" key="1">
    <citation type="submission" date="2019-03" db="EMBL/GenBank/DDBJ databases">
        <title>Long read genome sequence of the mycoparasitic Pythium oligandrum ATCC 38472 isolated from sugarbeet rhizosphere.</title>
        <authorList>
            <person name="Gaulin E."/>
        </authorList>
    </citation>
    <scope>NUCLEOTIDE SEQUENCE</scope>
    <source>
        <strain evidence="2">ATCC 38472_TT</strain>
    </source>
</reference>
<dbReference type="Pfam" id="PF13302">
    <property type="entry name" value="Acetyltransf_3"/>
    <property type="match status" value="1"/>
</dbReference>
<evidence type="ECO:0000259" key="1">
    <source>
        <dbReference type="PROSITE" id="PS51186"/>
    </source>
</evidence>
<dbReference type="PANTHER" id="PTHR43441">
    <property type="entry name" value="RIBOSOMAL-PROTEIN-SERINE ACETYLTRANSFERASE"/>
    <property type="match status" value="1"/>
</dbReference>
<dbReference type="PANTHER" id="PTHR43441:SF2">
    <property type="entry name" value="FAMILY ACETYLTRANSFERASE, PUTATIVE (AFU_ORTHOLOGUE AFUA_7G00850)-RELATED"/>
    <property type="match status" value="1"/>
</dbReference>
<organism evidence="2 3">
    <name type="scientific">Pythium oligandrum</name>
    <name type="common">Mycoparasitic fungus</name>
    <dbReference type="NCBI Taxonomy" id="41045"/>
    <lineage>
        <taxon>Eukaryota</taxon>
        <taxon>Sar</taxon>
        <taxon>Stramenopiles</taxon>
        <taxon>Oomycota</taxon>
        <taxon>Peronosporomycetes</taxon>
        <taxon>Pythiales</taxon>
        <taxon>Pythiaceae</taxon>
        <taxon>Pythium</taxon>
    </lineage>
</organism>
<dbReference type="InterPro" id="IPR016181">
    <property type="entry name" value="Acyl_CoA_acyltransferase"/>
</dbReference>
<dbReference type="PROSITE" id="PS51186">
    <property type="entry name" value="GNAT"/>
    <property type="match status" value="1"/>
</dbReference>
<dbReference type="EMBL" id="SPLM01000109">
    <property type="protein sequence ID" value="TMW59343.1"/>
    <property type="molecule type" value="Genomic_DNA"/>
</dbReference>
<sequence length="242" mass="27275">MTSFVHTNEFGQPVGASMANWTPPVHPPHETLTGRYCQLEPLQAARHGAQFWEALGDKHSDGRWTYLMNGPYANGDEFVEWCRSVEALQDPLFYAIVVDGKAVGIISYLRIQPAHGVIEVGHIHYSPLLVQTRAATEAIYLLGANAFALGYRRFEWKCDSCNMPSRSAASRLGFSYEGLFRQAVVYRGRTRDTTWFSIIDADWNAGLKEVYERWLEPSNFDENGTQKLKLSALTAPFVLARP</sequence>
<dbReference type="Proteomes" id="UP000794436">
    <property type="component" value="Unassembled WGS sequence"/>
</dbReference>
<evidence type="ECO:0000313" key="3">
    <source>
        <dbReference type="Proteomes" id="UP000794436"/>
    </source>
</evidence>
<accession>A0A8K1CAC6</accession>
<dbReference type="GO" id="GO:1990189">
    <property type="term" value="F:protein N-terminal-serine acetyltransferase activity"/>
    <property type="evidence" value="ECO:0007669"/>
    <property type="project" value="TreeGrafter"/>
</dbReference>
<keyword evidence="3" id="KW-1185">Reference proteome</keyword>
<evidence type="ECO:0000313" key="2">
    <source>
        <dbReference type="EMBL" id="TMW59343.1"/>
    </source>
</evidence>
<protein>
    <recommendedName>
        <fullName evidence="1">N-acetyltransferase domain-containing protein</fullName>
    </recommendedName>
</protein>
<dbReference type="Gene3D" id="3.40.630.30">
    <property type="match status" value="1"/>
</dbReference>
<gene>
    <name evidence="2" type="ORF">Poli38472_004412</name>
</gene>
<dbReference type="OrthoDB" id="41238at2759"/>
<dbReference type="FunFam" id="3.40.630.30:FF:000047">
    <property type="entry name" value="Acetyltransferase, GNAT family"/>
    <property type="match status" value="1"/>
</dbReference>
<feature type="domain" description="N-acetyltransferase" evidence="1">
    <location>
        <begin position="34"/>
        <end position="192"/>
    </location>
</feature>
<dbReference type="InterPro" id="IPR000182">
    <property type="entry name" value="GNAT_dom"/>
</dbReference>
<dbReference type="GO" id="GO:0008999">
    <property type="term" value="F:protein-N-terminal-alanine acetyltransferase activity"/>
    <property type="evidence" value="ECO:0007669"/>
    <property type="project" value="TreeGrafter"/>
</dbReference>
<dbReference type="InterPro" id="IPR051908">
    <property type="entry name" value="Ribosomal_N-acetyltransferase"/>
</dbReference>
<dbReference type="SUPFAM" id="SSF55729">
    <property type="entry name" value="Acyl-CoA N-acyltransferases (Nat)"/>
    <property type="match status" value="1"/>
</dbReference>
<dbReference type="AlphaFoldDB" id="A0A8K1CAC6"/>
<proteinExistence type="predicted"/>
<comment type="caution">
    <text evidence="2">The sequence shown here is derived from an EMBL/GenBank/DDBJ whole genome shotgun (WGS) entry which is preliminary data.</text>
</comment>
<name>A0A8K1CAC6_PYTOL</name>